<dbReference type="SUPFAM" id="SSF54001">
    <property type="entry name" value="Cysteine proteinases"/>
    <property type="match status" value="1"/>
</dbReference>
<protein>
    <submittedName>
        <fullName evidence="6">Tail assembly protein, putative</fullName>
    </submittedName>
</protein>
<dbReference type="RefSeq" id="WP_007800190.1">
    <property type="nucleotide sequence ID" value="NZ_DS022276.1"/>
</dbReference>
<comment type="similarity">
    <text evidence="1">Belongs to the peptidase C40 family.</text>
</comment>
<keyword evidence="3" id="KW-0378">Hydrolase</keyword>
<feature type="domain" description="NlpC/P60" evidence="5">
    <location>
        <begin position="1"/>
        <end position="124"/>
    </location>
</feature>
<name>Q0FGZ7_SALBH</name>
<evidence type="ECO:0000256" key="3">
    <source>
        <dbReference type="ARBA" id="ARBA00022801"/>
    </source>
</evidence>
<evidence type="ECO:0000313" key="6">
    <source>
        <dbReference type="EMBL" id="EAU43469.1"/>
    </source>
</evidence>
<keyword evidence="4" id="KW-0788">Thiol protease</keyword>
<evidence type="ECO:0000256" key="1">
    <source>
        <dbReference type="ARBA" id="ARBA00007074"/>
    </source>
</evidence>
<evidence type="ECO:0000256" key="2">
    <source>
        <dbReference type="ARBA" id="ARBA00022670"/>
    </source>
</evidence>
<keyword evidence="7" id="KW-1185">Reference proteome</keyword>
<dbReference type="HOGENOM" id="CLU_153713_0_0_5"/>
<dbReference type="InterPro" id="IPR000064">
    <property type="entry name" value="NLP_P60_dom"/>
</dbReference>
<dbReference type="OrthoDB" id="6058745at2"/>
<dbReference type="PROSITE" id="PS51935">
    <property type="entry name" value="NLPC_P60"/>
    <property type="match status" value="1"/>
</dbReference>
<dbReference type="GO" id="GO:0008234">
    <property type="term" value="F:cysteine-type peptidase activity"/>
    <property type="evidence" value="ECO:0007669"/>
    <property type="project" value="UniProtKB-KW"/>
</dbReference>
<reference evidence="6 7" key="1">
    <citation type="journal article" date="2010" name="J. Bacteriol.">
        <title>Genome sequences of Pelagibaca bermudensis HTCC2601T and Maritimibacter alkaliphilus HTCC2654T, the type strains of two marine Roseobacter genera.</title>
        <authorList>
            <person name="Thrash J.C."/>
            <person name="Cho J.C."/>
            <person name="Ferriera S."/>
            <person name="Johnson J."/>
            <person name="Vergin K.L."/>
            <person name="Giovannoni S.J."/>
        </authorList>
    </citation>
    <scope>NUCLEOTIDE SEQUENCE [LARGE SCALE GENOMIC DNA]</scope>
    <source>
        <strain evidence="7">DSM 26914 / JCM 13377 / KCTC 12554 / HTCC2601</strain>
    </source>
</reference>
<dbReference type="GO" id="GO:0006508">
    <property type="term" value="P:proteolysis"/>
    <property type="evidence" value="ECO:0007669"/>
    <property type="project" value="UniProtKB-KW"/>
</dbReference>
<gene>
    <name evidence="6" type="ORF">R2601_24020</name>
</gene>
<accession>Q0FGZ7</accession>
<proteinExistence type="inferred from homology"/>
<dbReference type="InterPro" id="IPR038765">
    <property type="entry name" value="Papain-like_cys_pep_sf"/>
</dbReference>
<evidence type="ECO:0000313" key="7">
    <source>
        <dbReference type="Proteomes" id="UP000006230"/>
    </source>
</evidence>
<dbReference type="eggNOG" id="COG0791">
    <property type="taxonomic scope" value="Bacteria"/>
</dbReference>
<dbReference type="EMBL" id="AATQ01000087">
    <property type="protein sequence ID" value="EAU43469.1"/>
    <property type="molecule type" value="Genomic_DNA"/>
</dbReference>
<evidence type="ECO:0000256" key="4">
    <source>
        <dbReference type="ARBA" id="ARBA00022807"/>
    </source>
</evidence>
<evidence type="ECO:0000259" key="5">
    <source>
        <dbReference type="PROSITE" id="PS51935"/>
    </source>
</evidence>
<dbReference type="Proteomes" id="UP000006230">
    <property type="component" value="Unassembled WGS sequence"/>
</dbReference>
<comment type="caution">
    <text evidence="6">The sequence shown here is derived from an EMBL/GenBank/DDBJ whole genome shotgun (WGS) entry which is preliminary data.</text>
</comment>
<keyword evidence="2" id="KW-0645">Protease</keyword>
<organism evidence="6 7">
    <name type="scientific">Salipiger bermudensis (strain DSM 26914 / JCM 13377 / KCTC 12554 / HTCC2601)</name>
    <name type="common">Pelagibaca bermudensis</name>
    <dbReference type="NCBI Taxonomy" id="314265"/>
    <lineage>
        <taxon>Bacteria</taxon>
        <taxon>Pseudomonadati</taxon>
        <taxon>Pseudomonadota</taxon>
        <taxon>Alphaproteobacteria</taxon>
        <taxon>Rhodobacterales</taxon>
        <taxon>Roseobacteraceae</taxon>
        <taxon>Salipiger</taxon>
    </lineage>
</organism>
<dbReference type="Gene3D" id="3.90.1720.10">
    <property type="entry name" value="endopeptidase domain like (from Nostoc punctiforme)"/>
    <property type="match status" value="1"/>
</dbReference>
<sequence>MWSDDWVGLPYAELARGPGAYDCLGLFLALHRVRFGRDLPDPGCTVREAVREDAVDTYRPRYERVSAAQEGDALLFRMAGRPLHLGYALDNTDMLHIDAVADSRVECWRRASWLGKLEGIYRIA</sequence>
<dbReference type="STRING" id="314265.R2601_24020"/>
<dbReference type="AlphaFoldDB" id="Q0FGZ7"/>